<dbReference type="AlphaFoldDB" id="A0A512D790"/>
<gene>
    <name evidence="4" type="ORF">CAE01nite_00610</name>
</gene>
<keyword evidence="1 4" id="KW-0808">Transferase</keyword>
<protein>
    <submittedName>
        <fullName evidence="4">N-acetyltransferase</fullName>
    </submittedName>
</protein>
<dbReference type="Pfam" id="PF00583">
    <property type="entry name" value="Acetyltransf_1"/>
    <property type="match status" value="1"/>
</dbReference>
<dbReference type="GO" id="GO:0016747">
    <property type="term" value="F:acyltransferase activity, transferring groups other than amino-acyl groups"/>
    <property type="evidence" value="ECO:0007669"/>
    <property type="project" value="InterPro"/>
</dbReference>
<reference evidence="4 5" key="1">
    <citation type="submission" date="2019-07" db="EMBL/GenBank/DDBJ databases">
        <title>Whole genome shotgun sequence of Cellulomonas aerilata NBRC 106308.</title>
        <authorList>
            <person name="Hosoyama A."/>
            <person name="Uohara A."/>
            <person name="Ohji S."/>
            <person name="Ichikawa N."/>
        </authorList>
    </citation>
    <scope>NUCLEOTIDE SEQUENCE [LARGE SCALE GENOMIC DNA]</scope>
    <source>
        <strain evidence="4 5">NBRC 106308</strain>
    </source>
</reference>
<dbReference type="InterPro" id="IPR050832">
    <property type="entry name" value="Bact_Acetyltransf"/>
</dbReference>
<dbReference type="PANTHER" id="PTHR43877">
    <property type="entry name" value="AMINOALKYLPHOSPHONATE N-ACETYLTRANSFERASE-RELATED-RELATED"/>
    <property type="match status" value="1"/>
</dbReference>
<evidence type="ECO:0000313" key="4">
    <source>
        <dbReference type="EMBL" id="GEO32336.1"/>
    </source>
</evidence>
<sequence>MPITVTTVRPENWVEFRDIRLQMLADTPIAFGETLAHAEGTNEAGWLARIARATQPDRTAVAAVDETGRWVGTMSAYLSGPGVATVAAVWVAPEHRGAGVTDQLMDALVAWARDTAHATALRLTVHEQNARAAAYFERVGFHATGETQPYELEPGGDLRVMQRDL</sequence>
<dbReference type="PANTHER" id="PTHR43877:SF2">
    <property type="entry name" value="AMINOALKYLPHOSPHONATE N-ACETYLTRANSFERASE-RELATED"/>
    <property type="match status" value="1"/>
</dbReference>
<comment type="caution">
    <text evidence="4">The sequence shown here is derived from an EMBL/GenBank/DDBJ whole genome shotgun (WGS) entry which is preliminary data.</text>
</comment>
<dbReference type="Gene3D" id="3.40.630.30">
    <property type="match status" value="1"/>
</dbReference>
<feature type="domain" description="N-acetyltransferase" evidence="3">
    <location>
        <begin position="3"/>
        <end position="165"/>
    </location>
</feature>
<dbReference type="InterPro" id="IPR000182">
    <property type="entry name" value="GNAT_dom"/>
</dbReference>
<dbReference type="InterPro" id="IPR016181">
    <property type="entry name" value="Acyl_CoA_acyltransferase"/>
</dbReference>
<dbReference type="RefSeq" id="WP_246130909.1">
    <property type="nucleotide sequence ID" value="NZ_BAAARM010000001.1"/>
</dbReference>
<dbReference type="PROSITE" id="PS51186">
    <property type="entry name" value="GNAT"/>
    <property type="match status" value="1"/>
</dbReference>
<organism evidence="4 5">
    <name type="scientific">Cellulomonas aerilata</name>
    <dbReference type="NCBI Taxonomy" id="515326"/>
    <lineage>
        <taxon>Bacteria</taxon>
        <taxon>Bacillati</taxon>
        <taxon>Actinomycetota</taxon>
        <taxon>Actinomycetes</taxon>
        <taxon>Micrococcales</taxon>
        <taxon>Cellulomonadaceae</taxon>
        <taxon>Cellulomonas</taxon>
    </lineage>
</organism>
<keyword evidence="2" id="KW-0012">Acyltransferase</keyword>
<proteinExistence type="predicted"/>
<dbReference type="Proteomes" id="UP000321181">
    <property type="component" value="Unassembled WGS sequence"/>
</dbReference>
<name>A0A512D790_9CELL</name>
<evidence type="ECO:0000259" key="3">
    <source>
        <dbReference type="PROSITE" id="PS51186"/>
    </source>
</evidence>
<evidence type="ECO:0000256" key="1">
    <source>
        <dbReference type="ARBA" id="ARBA00022679"/>
    </source>
</evidence>
<dbReference type="EMBL" id="BJYY01000001">
    <property type="protein sequence ID" value="GEO32336.1"/>
    <property type="molecule type" value="Genomic_DNA"/>
</dbReference>
<accession>A0A512D790</accession>
<evidence type="ECO:0000256" key="2">
    <source>
        <dbReference type="ARBA" id="ARBA00023315"/>
    </source>
</evidence>
<dbReference type="SUPFAM" id="SSF55729">
    <property type="entry name" value="Acyl-CoA N-acyltransferases (Nat)"/>
    <property type="match status" value="1"/>
</dbReference>
<evidence type="ECO:0000313" key="5">
    <source>
        <dbReference type="Proteomes" id="UP000321181"/>
    </source>
</evidence>
<keyword evidence="5" id="KW-1185">Reference proteome</keyword>